<evidence type="ECO:0000256" key="2">
    <source>
        <dbReference type="SAM" id="Phobius"/>
    </source>
</evidence>
<dbReference type="PANTHER" id="PTHR35725:SF4">
    <property type="entry name" value="CLASSICAL ARABINOGALACTAN PROTEIN 26"/>
    <property type="match status" value="1"/>
</dbReference>
<dbReference type="InterPro" id="IPR039346">
    <property type="entry name" value="AGP25/26"/>
</dbReference>
<dbReference type="PANTHER" id="PTHR35725">
    <property type="entry name" value="CLASSICAL ARABINOGALACTAN PROTEIN 26"/>
    <property type="match status" value="1"/>
</dbReference>
<protein>
    <recommendedName>
        <fullName evidence="5">Classical arabinogalactan protein 26-like</fullName>
    </recommendedName>
</protein>
<reference evidence="4" key="2">
    <citation type="submission" date="2025-08" db="UniProtKB">
        <authorList>
            <consortium name="RefSeq"/>
        </authorList>
    </citation>
    <scope>IDENTIFICATION</scope>
    <source>
        <tissue evidence="4">Leaves</tissue>
    </source>
</reference>
<keyword evidence="2" id="KW-0472">Membrane</keyword>
<feature type="transmembrane region" description="Helical" evidence="2">
    <location>
        <begin position="12"/>
        <end position="30"/>
    </location>
</feature>
<evidence type="ECO:0000313" key="4">
    <source>
        <dbReference type="RefSeq" id="XP_071927684.1"/>
    </source>
</evidence>
<keyword evidence="2" id="KW-0812">Transmembrane</keyword>
<feature type="region of interest" description="Disordered" evidence="1">
    <location>
        <begin position="125"/>
        <end position="148"/>
    </location>
</feature>
<feature type="compositionally biased region" description="Low complexity" evidence="1">
    <location>
        <begin position="125"/>
        <end position="140"/>
    </location>
</feature>
<dbReference type="GeneID" id="140020930"/>
<evidence type="ECO:0008006" key="5">
    <source>
        <dbReference type="Google" id="ProtNLM"/>
    </source>
</evidence>
<feature type="transmembrane region" description="Helical" evidence="2">
    <location>
        <begin position="50"/>
        <end position="70"/>
    </location>
</feature>
<dbReference type="RefSeq" id="XP_071927684.1">
    <property type="nucleotide sequence ID" value="XM_072071583.1"/>
</dbReference>
<accession>A0ABM4W7I5</accession>
<evidence type="ECO:0000256" key="1">
    <source>
        <dbReference type="SAM" id="MobiDB-lite"/>
    </source>
</evidence>
<gene>
    <name evidence="4" type="primary">LOC140020930</name>
</gene>
<evidence type="ECO:0000313" key="3">
    <source>
        <dbReference type="Proteomes" id="UP001652660"/>
    </source>
</evidence>
<sequence length="193" mass="20826">MSLIFYYLLRKKIIFIYLFLNKIFIFYFFSSSSLSQTHTFAHLFLHPVRVLISLSLMAAIWPPFIQFLIFMASPSLMLAFVSTTLPDQPQLSTSTISAAPALLPDAPLASPPALSPDITPLFPSPGGSELSPSESSLPTIPSSPSPPNPDAIEAPVPFLAFSPLGSLPVSSSNQLKVSGFLSSALLPAFLALW</sequence>
<proteinExistence type="predicted"/>
<reference evidence="3" key="1">
    <citation type="journal article" date="2025" name="Foods">
        <title>Unveiling the Microbial Signatures of Arabica Coffee Cherries: Insights into Ripeness Specific Diversity, Functional Traits, and Implications for Quality and Safety.</title>
        <authorList>
            <consortium name="RefSeq"/>
            <person name="Tenea G.N."/>
            <person name="Cifuentes V."/>
            <person name="Reyes P."/>
            <person name="Cevallos-Vallejos M."/>
        </authorList>
    </citation>
    <scope>NUCLEOTIDE SEQUENCE [LARGE SCALE GENOMIC DNA]</scope>
</reference>
<name>A0ABM4W7I5_COFAR</name>
<dbReference type="Proteomes" id="UP001652660">
    <property type="component" value="Chromosome 1e"/>
</dbReference>
<keyword evidence="3" id="KW-1185">Reference proteome</keyword>
<keyword evidence="2" id="KW-1133">Transmembrane helix</keyword>
<organism evidence="3 4">
    <name type="scientific">Coffea arabica</name>
    <name type="common">Arabian coffee</name>
    <dbReference type="NCBI Taxonomy" id="13443"/>
    <lineage>
        <taxon>Eukaryota</taxon>
        <taxon>Viridiplantae</taxon>
        <taxon>Streptophyta</taxon>
        <taxon>Embryophyta</taxon>
        <taxon>Tracheophyta</taxon>
        <taxon>Spermatophyta</taxon>
        <taxon>Magnoliopsida</taxon>
        <taxon>eudicotyledons</taxon>
        <taxon>Gunneridae</taxon>
        <taxon>Pentapetalae</taxon>
        <taxon>asterids</taxon>
        <taxon>lamiids</taxon>
        <taxon>Gentianales</taxon>
        <taxon>Rubiaceae</taxon>
        <taxon>Ixoroideae</taxon>
        <taxon>Gardenieae complex</taxon>
        <taxon>Bertiereae - Coffeeae clade</taxon>
        <taxon>Coffeeae</taxon>
        <taxon>Coffea</taxon>
    </lineage>
</organism>